<keyword evidence="3" id="KW-1185">Reference proteome</keyword>
<dbReference type="Proteomes" id="UP001597111">
    <property type="component" value="Unassembled WGS sequence"/>
</dbReference>
<feature type="transmembrane region" description="Helical" evidence="1">
    <location>
        <begin position="12"/>
        <end position="34"/>
    </location>
</feature>
<proteinExistence type="predicted"/>
<gene>
    <name evidence="2" type="ORF">ACFR9S_08620</name>
</gene>
<evidence type="ECO:0000256" key="1">
    <source>
        <dbReference type="SAM" id="Phobius"/>
    </source>
</evidence>
<reference evidence="2 3" key="1">
    <citation type="journal article" date="2019" name="Int. J. Syst. Evol. Microbiol.">
        <title>The Global Catalogue of Microorganisms (GCM) 10K type strain sequencing project: providing services to taxonomists for standard genome sequencing and annotation.</title>
        <authorList>
            <consortium name="The Broad Institute Genomics Platform"/>
            <consortium name="The Broad Institute Genome Sequencing Center for Infectious Disease"/>
            <person name="Wu L."/>
            <person name="Ma J."/>
        </authorList>
    </citation>
    <scope>NUCLEOTIDE SEQUENCE [LARGE SCALE GENOMIC DNA]</scope>
    <source>
        <strain evidence="2 3">CGMCC 1.12285</strain>
    </source>
</reference>
<protein>
    <submittedName>
        <fullName evidence="2">Uncharacterized protein</fullName>
    </submittedName>
</protein>
<keyword evidence="1" id="KW-0472">Membrane</keyword>
<sequence length="103" mass="10314">MRTRSSQRSVGFVPVVVAALGVVLLGYGALAVGASPLGGAWLALSGLCLLLSGVVATPWAADRFDLTPGQQRNTALVFGGAALLVLFVVVNVASFESGGSVGN</sequence>
<name>A0ABD6B6P8_9EURY</name>
<dbReference type="EMBL" id="JBHUDH010000091">
    <property type="protein sequence ID" value="MFD1526362.1"/>
    <property type="molecule type" value="Genomic_DNA"/>
</dbReference>
<keyword evidence="1" id="KW-0812">Transmembrane</keyword>
<evidence type="ECO:0000313" key="2">
    <source>
        <dbReference type="EMBL" id="MFD1526362.1"/>
    </source>
</evidence>
<feature type="transmembrane region" description="Helical" evidence="1">
    <location>
        <begin position="73"/>
        <end position="95"/>
    </location>
</feature>
<feature type="transmembrane region" description="Helical" evidence="1">
    <location>
        <begin position="40"/>
        <end position="61"/>
    </location>
</feature>
<comment type="caution">
    <text evidence="2">The sequence shown here is derived from an EMBL/GenBank/DDBJ whole genome shotgun (WGS) entry which is preliminary data.</text>
</comment>
<evidence type="ECO:0000313" key="3">
    <source>
        <dbReference type="Proteomes" id="UP001597111"/>
    </source>
</evidence>
<organism evidence="2 3">
    <name type="scientific">Halolamina salina</name>
    <dbReference type="NCBI Taxonomy" id="1220023"/>
    <lineage>
        <taxon>Archaea</taxon>
        <taxon>Methanobacteriati</taxon>
        <taxon>Methanobacteriota</taxon>
        <taxon>Stenosarchaea group</taxon>
        <taxon>Halobacteria</taxon>
        <taxon>Halobacteriales</taxon>
        <taxon>Haloferacaceae</taxon>
    </lineage>
</organism>
<dbReference type="RefSeq" id="WP_379818429.1">
    <property type="nucleotide sequence ID" value="NZ_JBHUDH010000091.1"/>
</dbReference>
<dbReference type="AlphaFoldDB" id="A0ABD6B6P8"/>
<keyword evidence="1" id="KW-1133">Transmembrane helix</keyword>
<accession>A0ABD6B6P8</accession>